<evidence type="ECO:0008006" key="3">
    <source>
        <dbReference type="Google" id="ProtNLM"/>
    </source>
</evidence>
<organism evidence="1 2">
    <name type="scientific">Streptomyces sanyensis</name>
    <dbReference type="NCBI Taxonomy" id="568869"/>
    <lineage>
        <taxon>Bacteria</taxon>
        <taxon>Bacillati</taxon>
        <taxon>Actinomycetota</taxon>
        <taxon>Actinomycetes</taxon>
        <taxon>Kitasatosporales</taxon>
        <taxon>Streptomycetaceae</taxon>
        <taxon>Streptomyces</taxon>
    </lineage>
</organism>
<dbReference type="EMBL" id="BAABJV010000009">
    <property type="protein sequence ID" value="GAA4783120.1"/>
    <property type="molecule type" value="Genomic_DNA"/>
</dbReference>
<gene>
    <name evidence="1" type="ORF">GCM10023329_36840</name>
</gene>
<keyword evidence="2" id="KW-1185">Reference proteome</keyword>
<evidence type="ECO:0000313" key="2">
    <source>
        <dbReference type="Proteomes" id="UP001501147"/>
    </source>
</evidence>
<sequence>MKFVQIIDYRTADFDSMNALMDRWVEQTKGKRTASHAVIGRDRSEADHYLDIVEFDSYQEAMENSQLPETDAMFREMVALCEGMPSFTDLDVVREEQSNAATVRRFFHEIAAGGNLAAIDEVFAPDYVDHDVANEPESETGAEVVRRDLTMWREAFEFTFDIERQVAEGDEVAVMWRWTGRHKGDFQGIPATGEQCSMTGTTFFRFDGGKIKEGWFHFDRLSLMQQLGAA</sequence>
<proteinExistence type="predicted"/>
<dbReference type="PANTHER" id="PTHR38436">
    <property type="entry name" value="POLYKETIDE CYCLASE SNOAL-LIKE DOMAIN"/>
    <property type="match status" value="1"/>
</dbReference>
<dbReference type="InterPro" id="IPR032710">
    <property type="entry name" value="NTF2-like_dom_sf"/>
</dbReference>
<dbReference type="Proteomes" id="UP001501147">
    <property type="component" value="Unassembled WGS sequence"/>
</dbReference>
<name>A0ABP9AMD8_9ACTN</name>
<dbReference type="RefSeq" id="WP_345614501.1">
    <property type="nucleotide sequence ID" value="NZ_BAABJV010000009.1"/>
</dbReference>
<dbReference type="Pfam" id="PF07366">
    <property type="entry name" value="SnoaL"/>
    <property type="match status" value="1"/>
</dbReference>
<comment type="caution">
    <text evidence="1">The sequence shown here is derived from an EMBL/GenBank/DDBJ whole genome shotgun (WGS) entry which is preliminary data.</text>
</comment>
<dbReference type="PANTHER" id="PTHR38436:SF1">
    <property type="entry name" value="ESTER CYCLASE"/>
    <property type="match status" value="1"/>
</dbReference>
<protein>
    <recommendedName>
        <fullName evidence="3">SnoaL-like polyketide cyclase</fullName>
    </recommendedName>
</protein>
<dbReference type="Gene3D" id="3.10.450.50">
    <property type="match status" value="1"/>
</dbReference>
<accession>A0ABP9AMD8</accession>
<reference evidence="2" key="1">
    <citation type="journal article" date="2019" name="Int. J. Syst. Evol. Microbiol.">
        <title>The Global Catalogue of Microorganisms (GCM) 10K type strain sequencing project: providing services to taxonomists for standard genome sequencing and annotation.</title>
        <authorList>
            <consortium name="The Broad Institute Genomics Platform"/>
            <consortium name="The Broad Institute Genome Sequencing Center for Infectious Disease"/>
            <person name="Wu L."/>
            <person name="Ma J."/>
        </authorList>
    </citation>
    <scope>NUCLEOTIDE SEQUENCE [LARGE SCALE GENOMIC DNA]</scope>
    <source>
        <strain evidence="2">JCM 18324</strain>
    </source>
</reference>
<dbReference type="SUPFAM" id="SSF54427">
    <property type="entry name" value="NTF2-like"/>
    <property type="match status" value="1"/>
</dbReference>
<dbReference type="InterPro" id="IPR009959">
    <property type="entry name" value="Cyclase_SnoaL-like"/>
</dbReference>
<evidence type="ECO:0000313" key="1">
    <source>
        <dbReference type="EMBL" id="GAA4783120.1"/>
    </source>
</evidence>